<keyword evidence="2" id="KW-1185">Reference proteome</keyword>
<evidence type="ECO:0000313" key="2">
    <source>
        <dbReference type="Proteomes" id="UP001642464"/>
    </source>
</evidence>
<sequence length="303" mass="33525">MVPLEAAHGGALPPSAGRRYIGCEEHMLDSGTSVSFAGQHGYGKRHVKAPQEESLDLFNRNGDVDDRLWGRNGPVARGPSPRRREVTHTTWQGQDSPEAKVVSRFEMKSSIEECLAEMFGITVADAKKWEEAKVEHNGISWVVHTLNLEAVSLSKEGSTAKAIAEKLSTMPMTELRHFGLRFMVPEKEVKEAEDVQPFQSQGVPPGRSKVAAGAAGLTEQRSLEADQSWHPTESRKRYISSGKDSFKILCQSQVDAPQGGRRFIGTRDNLASGVKIKDDVKDRGFVPMRRAGYAMNHTSDRLW</sequence>
<reference evidence="1 2" key="1">
    <citation type="submission" date="2024-02" db="EMBL/GenBank/DDBJ databases">
        <authorList>
            <person name="Chen Y."/>
            <person name="Shah S."/>
            <person name="Dougan E. K."/>
            <person name="Thang M."/>
            <person name="Chan C."/>
        </authorList>
    </citation>
    <scope>NUCLEOTIDE SEQUENCE [LARGE SCALE GENOMIC DNA]</scope>
</reference>
<dbReference type="EMBL" id="CAXAMM010041585">
    <property type="protein sequence ID" value="CAK9100177.1"/>
    <property type="molecule type" value="Genomic_DNA"/>
</dbReference>
<gene>
    <name evidence="1" type="ORF">SCF082_LOCUS46896</name>
</gene>
<proteinExistence type="predicted"/>
<name>A0ABP0RLU7_9DINO</name>
<accession>A0ABP0RLU7</accession>
<comment type="caution">
    <text evidence="1">The sequence shown here is derived from an EMBL/GenBank/DDBJ whole genome shotgun (WGS) entry which is preliminary data.</text>
</comment>
<evidence type="ECO:0000313" key="1">
    <source>
        <dbReference type="EMBL" id="CAK9100177.1"/>
    </source>
</evidence>
<organism evidence="1 2">
    <name type="scientific">Durusdinium trenchii</name>
    <dbReference type="NCBI Taxonomy" id="1381693"/>
    <lineage>
        <taxon>Eukaryota</taxon>
        <taxon>Sar</taxon>
        <taxon>Alveolata</taxon>
        <taxon>Dinophyceae</taxon>
        <taxon>Suessiales</taxon>
        <taxon>Symbiodiniaceae</taxon>
        <taxon>Durusdinium</taxon>
    </lineage>
</organism>
<protein>
    <submittedName>
        <fullName evidence="1">Uncharacterized protein</fullName>
    </submittedName>
</protein>
<dbReference type="Proteomes" id="UP001642464">
    <property type="component" value="Unassembled WGS sequence"/>
</dbReference>